<dbReference type="RefSeq" id="WP_087370769.1">
    <property type="nucleotide sequence ID" value="NZ_NFKK01000003.1"/>
</dbReference>
<comment type="function">
    <text evidence="9">Catalyzes the 2-thiolation of uridine at the wobble position (U34) of tRNA, leading to the formation of s(2)U34.</text>
</comment>
<feature type="region of interest" description="Interaction with tRNA" evidence="9">
    <location>
        <begin position="289"/>
        <end position="290"/>
    </location>
</feature>
<keyword evidence="9" id="KW-0963">Cytoplasm</keyword>
<dbReference type="Pfam" id="PF20259">
    <property type="entry name" value="tRNA_Me_trans_M"/>
    <property type="match status" value="1"/>
</dbReference>
<dbReference type="PANTHER" id="PTHR11933">
    <property type="entry name" value="TRNA 5-METHYLAMINOMETHYL-2-THIOURIDYLATE -METHYLTRANSFERASE"/>
    <property type="match status" value="1"/>
</dbReference>
<accession>A0A1Y4LA73</accession>
<evidence type="ECO:0000256" key="6">
    <source>
        <dbReference type="ARBA" id="ARBA00022884"/>
    </source>
</evidence>
<evidence type="ECO:0000256" key="8">
    <source>
        <dbReference type="ARBA" id="ARBA00051542"/>
    </source>
</evidence>
<evidence type="ECO:0000256" key="1">
    <source>
        <dbReference type="ARBA" id="ARBA00022555"/>
    </source>
</evidence>
<keyword evidence="4 9" id="KW-0547">Nucleotide-binding</keyword>
<evidence type="ECO:0000256" key="2">
    <source>
        <dbReference type="ARBA" id="ARBA00022679"/>
    </source>
</evidence>
<protein>
    <recommendedName>
        <fullName evidence="9">tRNA-specific 2-thiouridylase MnmA</fullName>
        <ecNumber evidence="9">2.8.1.13</ecNumber>
    </recommendedName>
</protein>
<feature type="active site" description="Cysteine persulfide intermediate" evidence="9">
    <location>
        <position position="184"/>
    </location>
</feature>
<organism evidence="12 13">
    <name type="scientific">Butyricicoccus pullicaecorum</name>
    <dbReference type="NCBI Taxonomy" id="501571"/>
    <lineage>
        <taxon>Bacteria</taxon>
        <taxon>Bacillati</taxon>
        <taxon>Bacillota</taxon>
        <taxon>Clostridia</taxon>
        <taxon>Eubacteriales</taxon>
        <taxon>Butyricicoccaceae</taxon>
        <taxon>Butyricicoccus</taxon>
    </lineage>
</organism>
<dbReference type="Gene3D" id="3.40.50.620">
    <property type="entry name" value="HUPs"/>
    <property type="match status" value="1"/>
</dbReference>
<dbReference type="HAMAP" id="MF_00144">
    <property type="entry name" value="tRNA_thiouridyl_MnmA"/>
    <property type="match status" value="1"/>
</dbReference>
<gene>
    <name evidence="9" type="primary">mnmA</name>
    <name evidence="12" type="ORF">B5F17_03295</name>
</gene>
<dbReference type="GO" id="GO:0005737">
    <property type="term" value="C:cytoplasm"/>
    <property type="evidence" value="ECO:0007669"/>
    <property type="project" value="UniProtKB-SubCell"/>
</dbReference>
<dbReference type="NCBIfam" id="NF001138">
    <property type="entry name" value="PRK00143.1"/>
    <property type="match status" value="1"/>
</dbReference>
<dbReference type="Pfam" id="PF03054">
    <property type="entry name" value="tRNA_Me_trans"/>
    <property type="match status" value="1"/>
</dbReference>
<feature type="binding site" evidence="9">
    <location>
        <position position="111"/>
    </location>
    <ligand>
        <name>ATP</name>
        <dbReference type="ChEBI" id="CHEBI:30616"/>
    </ligand>
</feature>
<dbReference type="InterPro" id="IPR004506">
    <property type="entry name" value="MnmA-like"/>
</dbReference>
<dbReference type="AlphaFoldDB" id="A0A1Y4LA73"/>
<dbReference type="InterPro" id="IPR023382">
    <property type="entry name" value="MnmA-like_central_sf"/>
</dbReference>
<name>A0A1Y4LA73_9FIRM</name>
<dbReference type="InterPro" id="IPR046885">
    <property type="entry name" value="MnmA-like_C"/>
</dbReference>
<dbReference type="Gene3D" id="2.30.30.280">
    <property type="entry name" value="Adenine nucleotide alpha hydrolases-like domains"/>
    <property type="match status" value="1"/>
</dbReference>
<feature type="binding site" evidence="9">
    <location>
        <position position="33"/>
    </location>
    <ligand>
        <name>ATP</name>
        <dbReference type="ChEBI" id="CHEBI:30616"/>
    </ligand>
</feature>
<feature type="domain" description="tRNA-specific 2-thiouridylase MnmA-like C-terminal" evidence="10">
    <location>
        <begin position="262"/>
        <end position="338"/>
    </location>
</feature>
<dbReference type="CDD" id="cd01998">
    <property type="entry name" value="MnmA_TRMU-like"/>
    <property type="match status" value="1"/>
</dbReference>
<comment type="similarity">
    <text evidence="9">Belongs to the MnmA/TRMU family.</text>
</comment>
<feature type="binding site" evidence="9">
    <location>
        <begin position="7"/>
        <end position="14"/>
    </location>
    <ligand>
        <name>ATP</name>
        <dbReference type="ChEBI" id="CHEBI:30616"/>
    </ligand>
</feature>
<comment type="caution">
    <text evidence="9">Lacks conserved residue(s) required for the propagation of feature annotation.</text>
</comment>
<dbReference type="SUPFAM" id="SSF52402">
    <property type="entry name" value="Adenine nucleotide alpha hydrolases-like"/>
    <property type="match status" value="1"/>
</dbReference>
<evidence type="ECO:0000256" key="5">
    <source>
        <dbReference type="ARBA" id="ARBA00022840"/>
    </source>
</evidence>
<evidence type="ECO:0000259" key="10">
    <source>
        <dbReference type="Pfam" id="PF20258"/>
    </source>
</evidence>
<sequence length="340" mass="37341">MKKVVLGLSGGVDSAVSARLLREQGYEVYGLYMDVGLDGAAEAQRVADAINVPLYIAHQEETFEREVRSYFQHEYESARTPNPCVVCNRKVKFVSLCQYADEIGAQYIATGHYARIGHDAQGRALLMRARSPKDQSYMLANLPRSVLERCVFPLGEAADKAEVRALARESQIPVAEKKDSMDVCFIQDGDYSAWLESRGAALPEGNFVDETGRVLGRHKGLHHYTVGQRKGLGIASTGRLFVHELRQDTNEVVLSLSDVFREKITVSGLNLCAPEYAESGSFDCQARVRYSKHSDPATVRLLGNGQAEVTFVQPVRAPAAGQFAVFYDGEIVIGGGFIDG</sequence>
<evidence type="ECO:0000256" key="7">
    <source>
        <dbReference type="ARBA" id="ARBA00023157"/>
    </source>
</evidence>
<evidence type="ECO:0000313" key="12">
    <source>
        <dbReference type="EMBL" id="OUP53624.1"/>
    </source>
</evidence>
<evidence type="ECO:0000256" key="9">
    <source>
        <dbReference type="HAMAP-Rule" id="MF_00144"/>
    </source>
</evidence>
<feature type="region of interest" description="Interaction with tRNA" evidence="9">
    <location>
        <begin position="133"/>
        <end position="135"/>
    </location>
</feature>
<keyword evidence="3 9" id="KW-0819">tRNA processing</keyword>
<comment type="catalytic activity">
    <reaction evidence="8 9">
        <text>S-sulfanyl-L-cysteinyl-[protein] + uridine(34) in tRNA + AH2 + ATP = 2-thiouridine(34) in tRNA + L-cysteinyl-[protein] + A + AMP + diphosphate + H(+)</text>
        <dbReference type="Rhea" id="RHEA:47032"/>
        <dbReference type="Rhea" id="RHEA-COMP:10131"/>
        <dbReference type="Rhea" id="RHEA-COMP:11726"/>
        <dbReference type="Rhea" id="RHEA-COMP:11727"/>
        <dbReference type="Rhea" id="RHEA-COMP:11728"/>
        <dbReference type="ChEBI" id="CHEBI:13193"/>
        <dbReference type="ChEBI" id="CHEBI:15378"/>
        <dbReference type="ChEBI" id="CHEBI:17499"/>
        <dbReference type="ChEBI" id="CHEBI:29950"/>
        <dbReference type="ChEBI" id="CHEBI:30616"/>
        <dbReference type="ChEBI" id="CHEBI:33019"/>
        <dbReference type="ChEBI" id="CHEBI:61963"/>
        <dbReference type="ChEBI" id="CHEBI:65315"/>
        <dbReference type="ChEBI" id="CHEBI:87170"/>
        <dbReference type="ChEBI" id="CHEBI:456215"/>
        <dbReference type="EC" id="2.8.1.13"/>
    </reaction>
</comment>
<dbReference type="PANTHER" id="PTHR11933:SF5">
    <property type="entry name" value="MITOCHONDRIAL TRNA-SPECIFIC 2-THIOURIDYLASE 1"/>
    <property type="match status" value="1"/>
</dbReference>
<proteinExistence type="inferred from homology"/>
<dbReference type="InterPro" id="IPR014729">
    <property type="entry name" value="Rossmann-like_a/b/a_fold"/>
</dbReference>
<feature type="active site" description="Nucleophile" evidence="9">
    <location>
        <position position="87"/>
    </location>
</feature>
<keyword evidence="5 9" id="KW-0067">ATP-binding</keyword>
<dbReference type="Pfam" id="PF20258">
    <property type="entry name" value="tRNA_Me_trans_C"/>
    <property type="match status" value="1"/>
</dbReference>
<keyword evidence="2 9" id="KW-0808">Transferase</keyword>
<dbReference type="GO" id="GO:0103016">
    <property type="term" value="F:tRNA-uridine 2-sulfurtransferase activity"/>
    <property type="evidence" value="ECO:0007669"/>
    <property type="project" value="UniProtKB-EC"/>
</dbReference>
<evidence type="ECO:0000259" key="11">
    <source>
        <dbReference type="Pfam" id="PF20259"/>
    </source>
</evidence>
<comment type="caution">
    <text evidence="12">The sequence shown here is derived from an EMBL/GenBank/DDBJ whole genome shotgun (WGS) entry which is preliminary data.</text>
</comment>
<dbReference type="GO" id="GO:0005524">
    <property type="term" value="F:ATP binding"/>
    <property type="evidence" value="ECO:0007669"/>
    <property type="project" value="UniProtKB-KW"/>
</dbReference>
<keyword evidence="1 9" id="KW-0820">tRNA-binding</keyword>
<keyword evidence="7 9" id="KW-1015">Disulfide bond</keyword>
<reference evidence="13" key="1">
    <citation type="submission" date="2017-04" db="EMBL/GenBank/DDBJ databases">
        <title>Function of individual gut microbiota members based on whole genome sequencing of pure cultures obtained from chicken caecum.</title>
        <authorList>
            <person name="Medvecky M."/>
            <person name="Cejkova D."/>
            <person name="Polansky O."/>
            <person name="Karasova D."/>
            <person name="Kubasova T."/>
            <person name="Cizek A."/>
            <person name="Rychlik I."/>
        </authorList>
    </citation>
    <scope>NUCLEOTIDE SEQUENCE [LARGE SCALE GENOMIC DNA]</scope>
    <source>
        <strain evidence="13">An180</strain>
    </source>
</reference>
<evidence type="ECO:0000313" key="13">
    <source>
        <dbReference type="Proteomes" id="UP000195897"/>
    </source>
</evidence>
<dbReference type="InterPro" id="IPR046884">
    <property type="entry name" value="MnmA-like_central"/>
</dbReference>
<dbReference type="GO" id="GO:0000049">
    <property type="term" value="F:tRNA binding"/>
    <property type="evidence" value="ECO:0007669"/>
    <property type="project" value="UniProtKB-KW"/>
</dbReference>
<dbReference type="NCBIfam" id="TIGR00420">
    <property type="entry name" value="trmU"/>
    <property type="match status" value="1"/>
</dbReference>
<dbReference type="GO" id="GO:0002143">
    <property type="term" value="P:tRNA wobble position uridine thiolation"/>
    <property type="evidence" value="ECO:0007669"/>
    <property type="project" value="TreeGrafter"/>
</dbReference>
<evidence type="ECO:0000256" key="3">
    <source>
        <dbReference type="ARBA" id="ARBA00022694"/>
    </source>
</evidence>
<comment type="subcellular location">
    <subcellularLocation>
        <location evidence="9">Cytoplasm</location>
    </subcellularLocation>
</comment>
<keyword evidence="6 9" id="KW-0694">RNA-binding</keyword>
<dbReference type="Proteomes" id="UP000195897">
    <property type="component" value="Unassembled WGS sequence"/>
</dbReference>
<dbReference type="Gene3D" id="2.40.30.10">
    <property type="entry name" value="Translation factors"/>
    <property type="match status" value="1"/>
</dbReference>
<dbReference type="EMBL" id="NFKK01000003">
    <property type="protein sequence ID" value="OUP53624.1"/>
    <property type="molecule type" value="Genomic_DNA"/>
</dbReference>
<feature type="domain" description="tRNA-specific 2-thiouridylase MnmA-like central" evidence="11">
    <location>
        <begin position="204"/>
        <end position="254"/>
    </location>
</feature>
<dbReference type="EC" id="2.8.1.13" evidence="9"/>
<feature type="disulfide bond" description="Alternate" evidence="9">
    <location>
        <begin position="87"/>
        <end position="184"/>
    </location>
</feature>
<feature type="site" description="Interaction with tRNA" evidence="9">
    <location>
        <position position="322"/>
    </location>
</feature>
<feature type="site" description="Interaction with tRNA" evidence="9">
    <location>
        <position position="112"/>
    </location>
</feature>
<evidence type="ECO:0000256" key="4">
    <source>
        <dbReference type="ARBA" id="ARBA00022741"/>
    </source>
</evidence>